<dbReference type="PROSITE" id="PS50157">
    <property type="entry name" value="ZINC_FINGER_C2H2_2"/>
    <property type="match status" value="2"/>
</dbReference>
<dbReference type="InterPro" id="IPR013087">
    <property type="entry name" value="Znf_C2H2_type"/>
</dbReference>
<dbReference type="SUPFAM" id="SSF57667">
    <property type="entry name" value="beta-beta-alpha zinc fingers"/>
    <property type="match status" value="1"/>
</dbReference>
<keyword evidence="1" id="KW-0479">Metal-binding</keyword>
<dbReference type="STRING" id="278938.A0A4Z1IUT3"/>
<gene>
    <name evidence="3" type="ORF">BELL_1206g00030</name>
</gene>
<dbReference type="Proteomes" id="UP000297229">
    <property type="component" value="Unassembled WGS sequence"/>
</dbReference>
<dbReference type="EMBL" id="PQXM01001204">
    <property type="protein sequence ID" value="TGO60387.1"/>
    <property type="molecule type" value="Genomic_DNA"/>
</dbReference>
<feature type="domain" description="C2H2-type" evidence="2">
    <location>
        <begin position="56"/>
        <end position="79"/>
    </location>
</feature>
<accession>A0A4Z1IUT3</accession>
<dbReference type="GO" id="GO:0008270">
    <property type="term" value="F:zinc ion binding"/>
    <property type="evidence" value="ECO:0007669"/>
    <property type="project" value="UniProtKB-KW"/>
</dbReference>
<organism evidence="3 4">
    <name type="scientific">Botrytis elliptica</name>
    <dbReference type="NCBI Taxonomy" id="278938"/>
    <lineage>
        <taxon>Eukaryota</taxon>
        <taxon>Fungi</taxon>
        <taxon>Dikarya</taxon>
        <taxon>Ascomycota</taxon>
        <taxon>Pezizomycotina</taxon>
        <taxon>Leotiomycetes</taxon>
        <taxon>Helotiales</taxon>
        <taxon>Sclerotiniaceae</taxon>
        <taxon>Botrytis</taxon>
    </lineage>
</organism>
<dbReference type="SMART" id="SM00355">
    <property type="entry name" value="ZnF_C2H2"/>
    <property type="match status" value="3"/>
</dbReference>
<reference evidence="3 4" key="1">
    <citation type="submission" date="2017-12" db="EMBL/GenBank/DDBJ databases">
        <title>Comparative genomics of Botrytis spp.</title>
        <authorList>
            <person name="Valero-Jimenez C.A."/>
            <person name="Tapia P."/>
            <person name="Veloso J."/>
            <person name="Silva-Moreno E."/>
            <person name="Staats M."/>
            <person name="Valdes J.H."/>
            <person name="Van Kan J.A.L."/>
        </authorList>
    </citation>
    <scope>NUCLEOTIDE SEQUENCE [LARGE SCALE GENOMIC DNA]</scope>
    <source>
        <strain evidence="3 4">Be9601</strain>
    </source>
</reference>
<sequence>MRLSPVAQFQCCDCERNFKNEKALANHLLYNQAHALWKEPEKTNAQNQKYESDQPTKCKKCPRAFENWAALKQHLMSIHHEPLRDIKYMADMERKKHSNRSSAQLHHLEAGKLVSGITKTKLNAAIAVNDTEKIVNPEVTIQGLLGNNTSETSASQIRSPILTSTSTEFLDSYPSSAIFTPTLSAITKFYSILTLLWPRDSHGYQTCPLCPLSSTRKFKHDALQQHLSSSVHNWSFSYQYSTSHHPISRVP</sequence>
<evidence type="ECO:0000256" key="1">
    <source>
        <dbReference type="PROSITE-ProRule" id="PRU00042"/>
    </source>
</evidence>
<name>A0A4Z1IUT3_9HELO</name>
<keyword evidence="1" id="KW-0862">Zinc</keyword>
<protein>
    <recommendedName>
        <fullName evidence="2">C2H2-type domain-containing protein</fullName>
    </recommendedName>
</protein>
<dbReference type="AlphaFoldDB" id="A0A4Z1IUT3"/>
<comment type="caution">
    <text evidence="3">The sequence shown here is derived from an EMBL/GenBank/DDBJ whole genome shotgun (WGS) entry which is preliminary data.</text>
</comment>
<feature type="domain" description="C2H2-type" evidence="2">
    <location>
        <begin position="9"/>
        <end position="39"/>
    </location>
</feature>
<proteinExistence type="predicted"/>
<evidence type="ECO:0000259" key="2">
    <source>
        <dbReference type="PROSITE" id="PS50157"/>
    </source>
</evidence>
<dbReference type="Gene3D" id="3.30.160.60">
    <property type="entry name" value="Classic Zinc Finger"/>
    <property type="match status" value="1"/>
</dbReference>
<keyword evidence="1" id="KW-0863">Zinc-finger</keyword>
<evidence type="ECO:0000313" key="4">
    <source>
        <dbReference type="Proteomes" id="UP000297229"/>
    </source>
</evidence>
<dbReference type="InterPro" id="IPR036236">
    <property type="entry name" value="Znf_C2H2_sf"/>
</dbReference>
<keyword evidence="4" id="KW-1185">Reference proteome</keyword>
<evidence type="ECO:0000313" key="3">
    <source>
        <dbReference type="EMBL" id="TGO60387.1"/>
    </source>
</evidence>